<dbReference type="InterPro" id="IPR021109">
    <property type="entry name" value="Peptidase_aspartic_dom_sf"/>
</dbReference>
<evidence type="ECO:0000313" key="1">
    <source>
        <dbReference type="EMBL" id="EOY22271.1"/>
    </source>
</evidence>
<dbReference type="Pfam" id="PF13975">
    <property type="entry name" value="gag-asp_proteas"/>
    <property type="match status" value="1"/>
</dbReference>
<dbReference type="CDD" id="cd00303">
    <property type="entry name" value="retropepsin_like"/>
    <property type="match status" value="1"/>
</dbReference>
<dbReference type="AlphaFoldDB" id="A0A061FYE9"/>
<sequence>MRWCASHSVGDLLEGAQAQGISRCDEKLEGATISTWTEFQREYGLMFANIMVNGQMLEALVNTKASNLFVTKGAVKKLSLKPNRKASFIKMMNSKEIPTMGSTIVNVQLGAWKGKQPIGVIPMDGYDCVIGIGFLNKINALLVPFVNCICVLGTKGQCVVPVKKRCNLNAKLLSTMQLVKGAQRIEETFVAILKLEDTLRAFVKASIEVLDEFKGVILASLPNRLPLQREIDHHIEVEPRA</sequence>
<evidence type="ECO:0000313" key="2">
    <source>
        <dbReference type="Proteomes" id="UP000026915"/>
    </source>
</evidence>
<dbReference type="SUPFAM" id="SSF50630">
    <property type="entry name" value="Acid proteases"/>
    <property type="match status" value="1"/>
</dbReference>
<dbReference type="HOGENOM" id="CLU_087126_0_0_1"/>
<dbReference type="Gramene" id="EOY22271">
    <property type="protein sequence ID" value="EOY22271"/>
    <property type="gene ID" value="TCM_014489"/>
</dbReference>
<keyword evidence="2" id="KW-1185">Reference proteome</keyword>
<protein>
    <submittedName>
        <fullName evidence="1">Uncharacterized protein</fullName>
    </submittedName>
</protein>
<dbReference type="Proteomes" id="UP000026915">
    <property type="component" value="Chromosome 3"/>
</dbReference>
<gene>
    <name evidence="1" type="ORF">TCM_014489</name>
</gene>
<proteinExistence type="predicted"/>
<dbReference type="OMA" id="RWCASHS"/>
<accession>A0A061FYE9</accession>
<organism evidence="1 2">
    <name type="scientific">Theobroma cacao</name>
    <name type="common">Cacao</name>
    <name type="synonym">Cocoa</name>
    <dbReference type="NCBI Taxonomy" id="3641"/>
    <lineage>
        <taxon>Eukaryota</taxon>
        <taxon>Viridiplantae</taxon>
        <taxon>Streptophyta</taxon>
        <taxon>Embryophyta</taxon>
        <taxon>Tracheophyta</taxon>
        <taxon>Spermatophyta</taxon>
        <taxon>Magnoliopsida</taxon>
        <taxon>eudicotyledons</taxon>
        <taxon>Gunneridae</taxon>
        <taxon>Pentapetalae</taxon>
        <taxon>rosids</taxon>
        <taxon>malvids</taxon>
        <taxon>Malvales</taxon>
        <taxon>Malvaceae</taxon>
        <taxon>Byttnerioideae</taxon>
        <taxon>Theobroma</taxon>
    </lineage>
</organism>
<dbReference type="EMBL" id="CM001881">
    <property type="protein sequence ID" value="EOY22271.1"/>
    <property type="molecule type" value="Genomic_DNA"/>
</dbReference>
<name>A0A061FYE9_THECC</name>
<dbReference type="InParanoid" id="A0A061FYE9"/>
<reference evidence="1 2" key="1">
    <citation type="journal article" date="2013" name="Genome Biol.">
        <title>The genome sequence of the most widely cultivated cacao type and its use to identify candidate genes regulating pod color.</title>
        <authorList>
            <person name="Motamayor J.C."/>
            <person name="Mockaitis K."/>
            <person name="Schmutz J."/>
            <person name="Haiminen N."/>
            <person name="Iii D.L."/>
            <person name="Cornejo O."/>
            <person name="Findley S.D."/>
            <person name="Zheng P."/>
            <person name="Utro F."/>
            <person name="Royaert S."/>
            <person name="Saski C."/>
            <person name="Jenkins J."/>
            <person name="Podicheti R."/>
            <person name="Zhao M."/>
            <person name="Scheffler B.E."/>
            <person name="Stack J.C."/>
            <person name="Feltus F.A."/>
            <person name="Mustiga G.M."/>
            <person name="Amores F."/>
            <person name="Phillips W."/>
            <person name="Marelli J.P."/>
            <person name="May G.D."/>
            <person name="Shapiro H."/>
            <person name="Ma J."/>
            <person name="Bustamante C.D."/>
            <person name="Schnell R.J."/>
            <person name="Main D."/>
            <person name="Gilbert D."/>
            <person name="Parida L."/>
            <person name="Kuhn D.N."/>
        </authorList>
    </citation>
    <scope>NUCLEOTIDE SEQUENCE [LARGE SCALE GENOMIC DNA]</scope>
    <source>
        <strain evidence="2">cv. Matina 1-6</strain>
    </source>
</reference>
<dbReference type="Gene3D" id="2.40.70.10">
    <property type="entry name" value="Acid Proteases"/>
    <property type="match status" value="1"/>
</dbReference>